<comment type="caution">
    <text evidence="1">The sequence shown here is derived from an EMBL/GenBank/DDBJ whole genome shotgun (WGS) entry which is preliminary data.</text>
</comment>
<gene>
    <name evidence="1" type="ORF">MM817_03020</name>
</gene>
<organism evidence="1 2">
    <name type="scientific">Sulfoacidibacillus ferrooxidans</name>
    <dbReference type="NCBI Taxonomy" id="2005001"/>
    <lineage>
        <taxon>Bacteria</taxon>
        <taxon>Bacillati</taxon>
        <taxon>Bacillota</taxon>
        <taxon>Bacilli</taxon>
        <taxon>Bacillales</taxon>
        <taxon>Alicyclobacillaceae</taxon>
        <taxon>Sulfoacidibacillus</taxon>
    </lineage>
</organism>
<protein>
    <submittedName>
        <fullName evidence="1">Uncharacterized protein</fullName>
    </submittedName>
</protein>
<sequence>MAVNKEDLYRLIEQITDPIELETAYRAIDSIVKHDDQSWYWTEHWHQGELEAEQDKQAGRVSRDFSSARELFDHLDNIISQEGKTDEH</sequence>
<keyword evidence="2" id="KW-1185">Reference proteome</keyword>
<proteinExistence type="predicted"/>
<accession>A0A9X1VEL2</accession>
<dbReference type="RefSeq" id="WP_241716631.1">
    <property type="nucleotide sequence ID" value="NZ_JALBUF010000023.1"/>
</dbReference>
<evidence type="ECO:0000313" key="1">
    <source>
        <dbReference type="EMBL" id="MCI0184723.1"/>
    </source>
</evidence>
<dbReference type="AlphaFoldDB" id="A0A9X1VEL2"/>
<dbReference type="Proteomes" id="UP001139263">
    <property type="component" value="Unassembled WGS sequence"/>
</dbReference>
<dbReference type="EMBL" id="JALBUF010000023">
    <property type="protein sequence ID" value="MCI0184723.1"/>
    <property type="molecule type" value="Genomic_DNA"/>
</dbReference>
<name>A0A9X1VEL2_9BACL</name>
<evidence type="ECO:0000313" key="2">
    <source>
        <dbReference type="Proteomes" id="UP001139263"/>
    </source>
</evidence>
<reference evidence="1" key="1">
    <citation type="submission" date="2022-03" db="EMBL/GenBank/DDBJ databases">
        <title>Draft Genome Sequence of Firmicute Strain S0AB, a Heterotrophic Iron/Sulfur-Oxidizing Extreme Acidophile.</title>
        <authorList>
            <person name="Vergara E."/>
            <person name="Pakostova E."/>
            <person name="Johnson D.B."/>
            <person name="Holmes D.S."/>
        </authorList>
    </citation>
    <scope>NUCLEOTIDE SEQUENCE</scope>
    <source>
        <strain evidence="1">S0AB</strain>
    </source>
</reference>